<feature type="transmembrane region" description="Helical" evidence="1">
    <location>
        <begin position="49"/>
        <end position="69"/>
    </location>
</feature>
<dbReference type="RefSeq" id="WP_379784365.1">
    <property type="nucleotide sequence ID" value="NZ_JBHSMU010000014.1"/>
</dbReference>
<feature type="transmembrane region" description="Helical" evidence="1">
    <location>
        <begin position="112"/>
        <end position="135"/>
    </location>
</feature>
<feature type="transmembrane region" description="Helical" evidence="1">
    <location>
        <begin position="81"/>
        <end position="100"/>
    </location>
</feature>
<feature type="transmembrane region" description="Helical" evidence="1">
    <location>
        <begin position="20"/>
        <end position="37"/>
    </location>
</feature>
<dbReference type="EMBL" id="JBHSMU010000014">
    <property type="protein sequence ID" value="MFC5460974.1"/>
    <property type="molecule type" value="Genomic_DNA"/>
</dbReference>
<evidence type="ECO:0000313" key="2">
    <source>
        <dbReference type="EMBL" id="MFC5460974.1"/>
    </source>
</evidence>
<dbReference type="Proteomes" id="UP001596050">
    <property type="component" value="Unassembled WGS sequence"/>
</dbReference>
<proteinExistence type="predicted"/>
<protein>
    <recommendedName>
        <fullName evidence="4">Transmembrane protein</fullName>
    </recommendedName>
</protein>
<keyword evidence="1" id="KW-1133">Transmembrane helix</keyword>
<gene>
    <name evidence="2" type="ORF">ACFPN5_14275</name>
</gene>
<evidence type="ECO:0008006" key="4">
    <source>
        <dbReference type="Google" id="ProtNLM"/>
    </source>
</evidence>
<comment type="caution">
    <text evidence="2">The sequence shown here is derived from an EMBL/GenBank/DDBJ whole genome shotgun (WGS) entry which is preliminary data.</text>
</comment>
<reference evidence="3" key="1">
    <citation type="journal article" date="2019" name="Int. J. Syst. Evol. Microbiol.">
        <title>The Global Catalogue of Microorganisms (GCM) 10K type strain sequencing project: providing services to taxonomists for standard genome sequencing and annotation.</title>
        <authorList>
            <consortium name="The Broad Institute Genomics Platform"/>
            <consortium name="The Broad Institute Genome Sequencing Center for Infectious Disease"/>
            <person name="Wu L."/>
            <person name="Ma J."/>
        </authorList>
    </citation>
    <scope>NUCLEOTIDE SEQUENCE [LARGE SCALE GENOMIC DNA]</scope>
    <source>
        <strain evidence="3">KACC 12649</strain>
    </source>
</reference>
<name>A0ABW0L5L8_9BURK</name>
<evidence type="ECO:0000256" key="1">
    <source>
        <dbReference type="SAM" id="Phobius"/>
    </source>
</evidence>
<sequence length="136" mass="15012">MSLDGSTPGAEAVEHTTASRRILAGILATMLVSGFVTGMAEERQLPEPVWWTIVSAFLSSFLTFCWFRLDRDARGVRRSVWANIAILLLEPVAIIVYVLVSRPRGQKLRGVGRLLGFFLLMLLATILGMMAAYLVT</sequence>
<keyword evidence="1" id="KW-0812">Transmembrane</keyword>
<evidence type="ECO:0000313" key="3">
    <source>
        <dbReference type="Proteomes" id="UP001596050"/>
    </source>
</evidence>
<organism evidence="2 3">
    <name type="scientific">Massilia niabensis</name>
    <dbReference type="NCBI Taxonomy" id="544910"/>
    <lineage>
        <taxon>Bacteria</taxon>
        <taxon>Pseudomonadati</taxon>
        <taxon>Pseudomonadota</taxon>
        <taxon>Betaproteobacteria</taxon>
        <taxon>Burkholderiales</taxon>
        <taxon>Oxalobacteraceae</taxon>
        <taxon>Telluria group</taxon>
        <taxon>Massilia</taxon>
    </lineage>
</organism>
<keyword evidence="1" id="KW-0472">Membrane</keyword>
<keyword evidence="3" id="KW-1185">Reference proteome</keyword>
<accession>A0ABW0L5L8</accession>